<name>A0A3P6U8M4_CYLGO</name>
<dbReference type="EMBL" id="UYRV01024260">
    <property type="protein sequence ID" value="VDK75148.1"/>
    <property type="molecule type" value="Genomic_DNA"/>
</dbReference>
<keyword evidence="2" id="KW-1185">Reference proteome</keyword>
<dbReference type="Proteomes" id="UP000271889">
    <property type="component" value="Unassembled WGS sequence"/>
</dbReference>
<evidence type="ECO:0000313" key="1">
    <source>
        <dbReference type="EMBL" id="VDK75148.1"/>
    </source>
</evidence>
<sequence length="59" mass="6576">MPTVVDGRNVDVVTYDTPTTSTSIAEEGYRTQRVEGGNSRLMDEYVSTVTNGRIWELHA</sequence>
<organism evidence="1 2">
    <name type="scientific">Cylicostephanus goldi</name>
    <name type="common">Nematode worm</name>
    <dbReference type="NCBI Taxonomy" id="71465"/>
    <lineage>
        <taxon>Eukaryota</taxon>
        <taxon>Metazoa</taxon>
        <taxon>Ecdysozoa</taxon>
        <taxon>Nematoda</taxon>
        <taxon>Chromadorea</taxon>
        <taxon>Rhabditida</taxon>
        <taxon>Rhabditina</taxon>
        <taxon>Rhabditomorpha</taxon>
        <taxon>Strongyloidea</taxon>
        <taxon>Strongylidae</taxon>
        <taxon>Cylicostephanus</taxon>
    </lineage>
</organism>
<proteinExistence type="predicted"/>
<dbReference type="AlphaFoldDB" id="A0A3P6U8M4"/>
<reference evidence="1 2" key="1">
    <citation type="submission" date="2018-11" db="EMBL/GenBank/DDBJ databases">
        <authorList>
            <consortium name="Pathogen Informatics"/>
        </authorList>
    </citation>
    <scope>NUCLEOTIDE SEQUENCE [LARGE SCALE GENOMIC DNA]</scope>
</reference>
<gene>
    <name evidence="1" type="ORF">CGOC_LOCUS7110</name>
</gene>
<evidence type="ECO:0000313" key="2">
    <source>
        <dbReference type="Proteomes" id="UP000271889"/>
    </source>
</evidence>
<accession>A0A3P6U8M4</accession>
<protein>
    <submittedName>
        <fullName evidence="1">Uncharacterized protein</fullName>
    </submittedName>
</protein>